<dbReference type="GO" id="GO:0140664">
    <property type="term" value="F:ATP-dependent DNA damage sensor activity"/>
    <property type="evidence" value="ECO:0007669"/>
    <property type="project" value="InterPro"/>
</dbReference>
<dbReference type="PANTHER" id="PTHR11361">
    <property type="entry name" value="DNA MISMATCH REPAIR PROTEIN MUTS FAMILY MEMBER"/>
    <property type="match status" value="1"/>
</dbReference>
<protein>
    <submittedName>
        <fullName evidence="5">DNA mismatch repair protein MutS</fullName>
    </submittedName>
</protein>
<evidence type="ECO:0000256" key="2">
    <source>
        <dbReference type="ARBA" id="ARBA00022840"/>
    </source>
</evidence>
<proteinExistence type="predicted"/>
<sequence>MRVQLLNDEHTNLEFKSLHLTNWSELVDDFGLEPILNIMSGGDQFFRNVVIDVLSRPLLDPKSIFYRQQALKDVLKNRHVVEKLYETPVRVREQKRRNWLGILGVKTPSNVLHGARNYLEILVDGLTELRNIADAYAESFELPAFKNFFKTVKTELDDRYLTSLRKHLENLKFTSGVHVISYLGTGCEGTGYTLAIPNKVRGLRNLFKHPRSYTIKLNPRDDAGLSFLEELRNMSLQSVAQATACATEFIEKFFLNLQFETAFCLACLNLADKIRELGLPMTFPEALQVESNVLEFENPYNLSLALISNSKIVPNTLKAKGKQLFVIMGANKGEKTVFLRSLGIAFTMMQAGLFVPANHFRAPISYGLFTHFRREEDRNLRVGKLEEEELVRMKAIINNIKPRSLLLLNESFSSTNEYEAFEIAYQIIRALLENHVTVFYVTHLYDFASRFKDSREALFLESERRENGERTFRIIESRPTFTSYALELYKRIFNV</sequence>
<evidence type="ECO:0000259" key="4">
    <source>
        <dbReference type="SMART" id="SM00534"/>
    </source>
</evidence>
<dbReference type="GO" id="GO:0005829">
    <property type="term" value="C:cytosol"/>
    <property type="evidence" value="ECO:0007669"/>
    <property type="project" value="TreeGrafter"/>
</dbReference>
<organism evidence="5">
    <name type="scientific">Fervidobacterium thailandense</name>
    <dbReference type="NCBI Taxonomy" id="1008305"/>
    <lineage>
        <taxon>Bacteria</taxon>
        <taxon>Thermotogati</taxon>
        <taxon>Thermotogota</taxon>
        <taxon>Thermotogae</taxon>
        <taxon>Thermotogales</taxon>
        <taxon>Fervidobacteriaceae</taxon>
        <taxon>Fervidobacterium</taxon>
    </lineage>
</organism>
<keyword evidence="3" id="KW-0238">DNA-binding</keyword>
<evidence type="ECO:0000313" key="5">
    <source>
        <dbReference type="EMBL" id="HGU40556.1"/>
    </source>
</evidence>
<dbReference type="EMBL" id="DSZY01000024">
    <property type="protein sequence ID" value="HGU40556.1"/>
    <property type="molecule type" value="Genomic_DNA"/>
</dbReference>
<keyword evidence="2" id="KW-0067">ATP-binding</keyword>
<dbReference type="GO" id="GO:0005524">
    <property type="term" value="F:ATP binding"/>
    <property type="evidence" value="ECO:0007669"/>
    <property type="project" value="UniProtKB-KW"/>
</dbReference>
<dbReference type="InterPro" id="IPR000432">
    <property type="entry name" value="DNA_mismatch_repair_MutS_C"/>
</dbReference>
<dbReference type="GO" id="GO:0030983">
    <property type="term" value="F:mismatched DNA binding"/>
    <property type="evidence" value="ECO:0007669"/>
    <property type="project" value="InterPro"/>
</dbReference>
<dbReference type="SUPFAM" id="SSF52540">
    <property type="entry name" value="P-loop containing nucleoside triphosphate hydrolases"/>
    <property type="match status" value="1"/>
</dbReference>
<dbReference type="InterPro" id="IPR027417">
    <property type="entry name" value="P-loop_NTPase"/>
</dbReference>
<keyword evidence="1" id="KW-0547">Nucleotide-binding</keyword>
<feature type="domain" description="DNA mismatch repair proteins mutS family" evidence="4">
    <location>
        <begin position="322"/>
        <end position="494"/>
    </location>
</feature>
<dbReference type="AlphaFoldDB" id="A0A7C4RW22"/>
<comment type="caution">
    <text evidence="5">The sequence shown here is derived from an EMBL/GenBank/DDBJ whole genome shotgun (WGS) entry which is preliminary data.</text>
</comment>
<dbReference type="GO" id="GO:0006298">
    <property type="term" value="P:mismatch repair"/>
    <property type="evidence" value="ECO:0007669"/>
    <property type="project" value="InterPro"/>
</dbReference>
<reference evidence="5" key="1">
    <citation type="journal article" date="2020" name="mSystems">
        <title>Genome- and Community-Level Interaction Insights into Carbon Utilization and Element Cycling Functions of Hydrothermarchaeota in Hydrothermal Sediment.</title>
        <authorList>
            <person name="Zhou Z."/>
            <person name="Liu Y."/>
            <person name="Xu W."/>
            <person name="Pan J."/>
            <person name="Luo Z.H."/>
            <person name="Li M."/>
        </authorList>
    </citation>
    <scope>NUCLEOTIDE SEQUENCE [LARGE SCALE GENOMIC DNA]</scope>
    <source>
        <strain evidence="5">SpSt-609</strain>
    </source>
</reference>
<evidence type="ECO:0000256" key="1">
    <source>
        <dbReference type="ARBA" id="ARBA00022741"/>
    </source>
</evidence>
<accession>A0A7C4RW22</accession>
<dbReference type="InterPro" id="IPR045076">
    <property type="entry name" value="MutS"/>
</dbReference>
<dbReference type="Pfam" id="PF00488">
    <property type="entry name" value="MutS_V"/>
    <property type="match status" value="1"/>
</dbReference>
<dbReference type="PANTHER" id="PTHR11361:SF34">
    <property type="entry name" value="DNA MISMATCH REPAIR PROTEIN MSH1, MITOCHONDRIAL"/>
    <property type="match status" value="1"/>
</dbReference>
<dbReference type="Gene3D" id="3.40.50.300">
    <property type="entry name" value="P-loop containing nucleotide triphosphate hydrolases"/>
    <property type="match status" value="1"/>
</dbReference>
<name>A0A7C4RW22_9BACT</name>
<evidence type="ECO:0000256" key="3">
    <source>
        <dbReference type="ARBA" id="ARBA00023125"/>
    </source>
</evidence>
<dbReference type="SMART" id="SM00534">
    <property type="entry name" value="MUTSac"/>
    <property type="match status" value="1"/>
</dbReference>
<gene>
    <name evidence="5" type="ORF">ENT77_05105</name>
</gene>